<sequence length="416" mass="45626">MADAAAAVYAAPKDIGRQVARSRRMEMRKGLLLLAPALLFLSFTFLLPLGYILRLSVYDPTVHDGLPRTVEALQSWGGSGAPGEETFRALANDLIEAHNGDTVGTIANRLNVEAAGLRSAFTRVARRLAQNPPADHYTEWFQKSDPVWAKQATWQAINQLRNEVSANYYLAAMDLRRSASGGIELAPEENRIHTTLFTRTFLVAFSVTALCILLGYPVAYLIATSSKLGGSIMIVLVLLPFWTSLLVRTTGWIVLLQSQGVLNDLFVYLGIISDENRVRMIYNLAGTLIAMTHILLPFFILPLYSVMVSIPPLYMRAAQSLGAHRFYAFWKVYFPNTLPGVGSGALLAFILAVGYYITPALVGGQSGQMISNIIAFHVQSSLNWGLAAALGMILLSVVLVLYAVFHRYSGANRLVN</sequence>
<name>J0KSZ7_RHILT</name>
<dbReference type="Proteomes" id="UP000005732">
    <property type="component" value="Unassembled WGS sequence"/>
</dbReference>
<keyword evidence="6 8" id="KW-1133">Transmembrane helix</keyword>
<evidence type="ECO:0000256" key="1">
    <source>
        <dbReference type="ARBA" id="ARBA00004651"/>
    </source>
</evidence>
<dbReference type="Gene3D" id="1.10.3720.10">
    <property type="entry name" value="MetI-like"/>
    <property type="match status" value="1"/>
</dbReference>
<dbReference type="PANTHER" id="PTHR42929:SF5">
    <property type="entry name" value="ABC TRANSPORTER PERMEASE PROTEIN"/>
    <property type="match status" value="1"/>
</dbReference>
<dbReference type="SUPFAM" id="SSF161098">
    <property type="entry name" value="MetI-like"/>
    <property type="match status" value="1"/>
</dbReference>
<dbReference type="PROSITE" id="PS50928">
    <property type="entry name" value="ABC_TM1"/>
    <property type="match status" value="1"/>
</dbReference>
<protein>
    <submittedName>
        <fullName evidence="10">ABC-type spermidine/putrescine transport system, permease component I</fullName>
    </submittedName>
</protein>
<feature type="transmembrane region" description="Helical" evidence="8">
    <location>
        <begin position="31"/>
        <end position="53"/>
    </location>
</feature>
<dbReference type="GO" id="GO:0055085">
    <property type="term" value="P:transmembrane transport"/>
    <property type="evidence" value="ECO:0007669"/>
    <property type="project" value="InterPro"/>
</dbReference>
<feature type="transmembrane region" description="Helical" evidence="8">
    <location>
        <begin position="341"/>
        <end position="362"/>
    </location>
</feature>
<dbReference type="EMBL" id="JH719395">
    <property type="protein sequence ID" value="EJC80704.1"/>
    <property type="molecule type" value="Genomic_DNA"/>
</dbReference>
<keyword evidence="7 8" id="KW-0472">Membrane</keyword>
<dbReference type="InterPro" id="IPR000515">
    <property type="entry name" value="MetI-like"/>
</dbReference>
<comment type="subcellular location">
    <subcellularLocation>
        <location evidence="1 8">Cell membrane</location>
        <topology evidence="1 8">Multi-pass membrane protein</topology>
    </subcellularLocation>
</comment>
<evidence type="ECO:0000256" key="3">
    <source>
        <dbReference type="ARBA" id="ARBA00022448"/>
    </source>
</evidence>
<dbReference type="AlphaFoldDB" id="J0KSZ7"/>
<evidence type="ECO:0000259" key="9">
    <source>
        <dbReference type="PROSITE" id="PS50928"/>
    </source>
</evidence>
<evidence type="ECO:0000313" key="10">
    <source>
        <dbReference type="EMBL" id="EJC80704.1"/>
    </source>
</evidence>
<dbReference type="RefSeq" id="WP_003581445.1">
    <property type="nucleotide sequence ID" value="NZ_JH719395.1"/>
</dbReference>
<evidence type="ECO:0000256" key="5">
    <source>
        <dbReference type="ARBA" id="ARBA00022692"/>
    </source>
</evidence>
<dbReference type="OrthoDB" id="9807047at2"/>
<evidence type="ECO:0000313" key="11">
    <source>
        <dbReference type="Proteomes" id="UP000005732"/>
    </source>
</evidence>
<evidence type="ECO:0000256" key="7">
    <source>
        <dbReference type="ARBA" id="ARBA00023136"/>
    </source>
</evidence>
<evidence type="ECO:0000256" key="6">
    <source>
        <dbReference type="ARBA" id="ARBA00022989"/>
    </source>
</evidence>
<evidence type="ECO:0000256" key="4">
    <source>
        <dbReference type="ARBA" id="ARBA00022475"/>
    </source>
</evidence>
<evidence type="ECO:0000256" key="2">
    <source>
        <dbReference type="ARBA" id="ARBA00007069"/>
    </source>
</evidence>
<dbReference type="HOGENOM" id="CLU_039052_0_0_5"/>
<dbReference type="PANTHER" id="PTHR42929">
    <property type="entry name" value="INNER MEMBRANE ABC TRANSPORTER PERMEASE PROTEIN YDCU-RELATED-RELATED"/>
    <property type="match status" value="1"/>
</dbReference>
<dbReference type="Pfam" id="PF00528">
    <property type="entry name" value="BPD_transp_1"/>
    <property type="match status" value="1"/>
</dbReference>
<dbReference type="GO" id="GO:0005886">
    <property type="term" value="C:plasma membrane"/>
    <property type="evidence" value="ECO:0007669"/>
    <property type="project" value="UniProtKB-SubCell"/>
</dbReference>
<feature type="transmembrane region" description="Helical" evidence="8">
    <location>
        <begin position="196"/>
        <end position="216"/>
    </location>
</feature>
<comment type="similarity">
    <text evidence="2">Belongs to the binding-protein-dependent transport system permease family. CysTW subfamily.</text>
</comment>
<organism evidence="10 11">
    <name type="scientific">Rhizobium leguminosarum bv. trifolii WSM2297</name>
    <dbReference type="NCBI Taxonomy" id="754762"/>
    <lineage>
        <taxon>Bacteria</taxon>
        <taxon>Pseudomonadati</taxon>
        <taxon>Pseudomonadota</taxon>
        <taxon>Alphaproteobacteria</taxon>
        <taxon>Hyphomicrobiales</taxon>
        <taxon>Rhizobiaceae</taxon>
        <taxon>Rhizobium/Agrobacterium group</taxon>
        <taxon>Rhizobium</taxon>
    </lineage>
</organism>
<feature type="domain" description="ABC transmembrane type-1" evidence="9">
    <location>
        <begin position="197"/>
        <end position="405"/>
    </location>
</feature>
<evidence type="ECO:0000256" key="8">
    <source>
        <dbReference type="RuleBase" id="RU363032"/>
    </source>
</evidence>
<keyword evidence="3 8" id="KW-0813">Transport</keyword>
<keyword evidence="5 8" id="KW-0812">Transmembrane</keyword>
<dbReference type="InterPro" id="IPR035906">
    <property type="entry name" value="MetI-like_sf"/>
</dbReference>
<feature type="transmembrane region" description="Helical" evidence="8">
    <location>
        <begin position="284"/>
        <end position="305"/>
    </location>
</feature>
<keyword evidence="4" id="KW-1003">Cell membrane</keyword>
<dbReference type="CDD" id="cd06261">
    <property type="entry name" value="TM_PBP2"/>
    <property type="match status" value="1"/>
</dbReference>
<proteinExistence type="inferred from homology"/>
<reference evidence="10 11" key="1">
    <citation type="submission" date="2012-02" db="EMBL/GenBank/DDBJ databases">
        <title>Improved High-Quality Draft Sequence of Rhizobium leguminosarum bv. trifolii WSM2297.</title>
        <authorList>
            <consortium name="US DOE Joint Genome Institute"/>
            <person name="Lucas S."/>
            <person name="Han J."/>
            <person name="Lapidus A."/>
            <person name="Cheng J.-F."/>
            <person name="Goodwin L."/>
            <person name="Pitluck S."/>
            <person name="Peters L."/>
            <person name="Ovchinnikova G."/>
            <person name="Zhang X."/>
            <person name="Detter J.C."/>
            <person name="Han C."/>
            <person name="Tapia R."/>
            <person name="Land M."/>
            <person name="Hauser L."/>
            <person name="Kyrpides N."/>
            <person name="Ivanova N."/>
            <person name="Pagani I."/>
            <person name="Brau L."/>
            <person name="Yates R."/>
            <person name="O'Hara G."/>
            <person name="Rui T."/>
            <person name="Howieson J."/>
            <person name="Reeve W."/>
            <person name="Woyke T."/>
        </authorList>
    </citation>
    <scope>NUCLEOTIDE SEQUENCE [LARGE SCALE GENOMIC DNA]</scope>
    <source>
        <strain evidence="10 11">WSM2297</strain>
    </source>
</reference>
<feature type="transmembrane region" description="Helical" evidence="8">
    <location>
        <begin position="228"/>
        <end position="246"/>
    </location>
</feature>
<accession>J0KSZ7</accession>
<feature type="transmembrane region" description="Helical" evidence="8">
    <location>
        <begin position="382"/>
        <end position="405"/>
    </location>
</feature>
<gene>
    <name evidence="10" type="ORF">Rleg4DRAFT_2345</name>
</gene>